<dbReference type="OrthoDB" id="9814591at2"/>
<evidence type="ECO:0000256" key="6">
    <source>
        <dbReference type="ARBA" id="ARBA00023316"/>
    </source>
</evidence>
<keyword evidence="6 7" id="KW-0961">Cell wall biogenesis/degradation</keyword>
<keyword evidence="10" id="KW-1185">Reference proteome</keyword>
<evidence type="ECO:0000256" key="1">
    <source>
        <dbReference type="ARBA" id="ARBA00022475"/>
    </source>
</evidence>
<feature type="transmembrane region" description="Helical" evidence="7">
    <location>
        <begin position="71"/>
        <end position="92"/>
    </location>
</feature>
<evidence type="ECO:0000256" key="4">
    <source>
        <dbReference type="ARBA" id="ARBA00023136"/>
    </source>
</evidence>
<keyword evidence="1 7" id="KW-1003">Cell membrane</keyword>
<dbReference type="EC" id="4.2.2.29" evidence="7"/>
<sequence length="411" mass="44204">MTDHLESSIFGDTDRSHRGGGSGYPDHDDHGHDDRGHHDHDGHDDRRPLSRRERRAERRHGRTKPPLWRRLLVIVLALAVVGGGAFAAFTVLRPVVEGALESNDYPGPGSGEVVIKVATGANGSAIARQLLSQDVIKSTKAFNEAASNDPRSAGIQPGSYTLKKQMKASDALAVLVDPANRDVTRVTIQEGLWAKEIYAKLSQATGVPVAQYTAAAKNASALGLPPSAKGNVEGYLFPASYEFDSDTTAAEQLKTMVAESVKRLEALGVSPANMERVVIIASLVEAESRDNADRPKVARVVENRLADGMRLQFDSTVSYGVGRRSVTTTDAERADDNPYNTYLKDGLPAGPIDNPGESAIEAAAKPAAGNWTYFVTVNPSSGATKFTNDYNQHLANVKEFQAWCQANKGQC</sequence>
<dbReference type="CDD" id="cd08010">
    <property type="entry name" value="MltG_like"/>
    <property type="match status" value="1"/>
</dbReference>
<dbReference type="GO" id="GO:0009252">
    <property type="term" value="P:peptidoglycan biosynthetic process"/>
    <property type="evidence" value="ECO:0007669"/>
    <property type="project" value="UniProtKB-UniRule"/>
</dbReference>
<evidence type="ECO:0000313" key="9">
    <source>
        <dbReference type="EMBL" id="RKT78236.1"/>
    </source>
</evidence>
<dbReference type="PANTHER" id="PTHR30518:SF2">
    <property type="entry name" value="ENDOLYTIC MUREIN TRANSGLYCOSYLASE"/>
    <property type="match status" value="1"/>
</dbReference>
<feature type="site" description="Important for catalytic activity" evidence="7">
    <location>
        <position position="287"/>
    </location>
</feature>
<dbReference type="EMBL" id="RBXT01000001">
    <property type="protein sequence ID" value="RKT78236.1"/>
    <property type="molecule type" value="Genomic_DNA"/>
</dbReference>
<comment type="function">
    <text evidence="7">Functions as a peptidoglycan terminase that cleaves nascent peptidoglycan strands endolytically to terminate their elongation.</text>
</comment>
<dbReference type="RefSeq" id="WP_121032345.1">
    <property type="nucleotide sequence ID" value="NZ_RBXT01000001.1"/>
</dbReference>
<dbReference type="HAMAP" id="MF_02065">
    <property type="entry name" value="MltG"/>
    <property type="match status" value="1"/>
</dbReference>
<dbReference type="InterPro" id="IPR003770">
    <property type="entry name" value="MLTG-like"/>
</dbReference>
<keyword evidence="2 7" id="KW-0812">Transmembrane</keyword>
<proteinExistence type="inferred from homology"/>
<dbReference type="GO" id="GO:0071555">
    <property type="term" value="P:cell wall organization"/>
    <property type="evidence" value="ECO:0007669"/>
    <property type="project" value="UniProtKB-KW"/>
</dbReference>
<comment type="similarity">
    <text evidence="7">Belongs to the transglycosylase MltG family.</text>
</comment>
<dbReference type="Pfam" id="PF02618">
    <property type="entry name" value="YceG"/>
    <property type="match status" value="1"/>
</dbReference>
<organism evidence="9 10">
    <name type="scientific">Terracoccus luteus</name>
    <dbReference type="NCBI Taxonomy" id="53356"/>
    <lineage>
        <taxon>Bacteria</taxon>
        <taxon>Bacillati</taxon>
        <taxon>Actinomycetota</taxon>
        <taxon>Actinomycetes</taxon>
        <taxon>Micrococcales</taxon>
        <taxon>Intrasporangiaceae</taxon>
        <taxon>Terracoccus</taxon>
    </lineage>
</organism>
<comment type="subcellular location">
    <subcellularLocation>
        <location evidence="7">Cell membrane</location>
        <topology evidence="7">Single-pass membrane protein</topology>
    </subcellularLocation>
</comment>
<feature type="compositionally biased region" description="Basic and acidic residues" evidence="8">
    <location>
        <begin position="1"/>
        <end position="17"/>
    </location>
</feature>
<dbReference type="PANTHER" id="PTHR30518">
    <property type="entry name" value="ENDOLYTIC MUREIN TRANSGLYCOSYLASE"/>
    <property type="match status" value="1"/>
</dbReference>
<protein>
    <recommendedName>
        <fullName evidence="7">Endolytic murein transglycosylase</fullName>
        <ecNumber evidence="7">4.2.2.29</ecNumber>
    </recommendedName>
    <alternativeName>
        <fullName evidence="7">Peptidoglycan lytic transglycosylase</fullName>
    </alternativeName>
    <alternativeName>
        <fullName evidence="7">Peptidoglycan polymerization terminase</fullName>
    </alternativeName>
</protein>
<comment type="caution">
    <text evidence="9">The sequence shown here is derived from an EMBL/GenBank/DDBJ whole genome shotgun (WGS) entry which is preliminary data.</text>
</comment>
<evidence type="ECO:0000256" key="5">
    <source>
        <dbReference type="ARBA" id="ARBA00023239"/>
    </source>
</evidence>
<dbReference type="GO" id="GO:0008932">
    <property type="term" value="F:lytic endotransglycosylase activity"/>
    <property type="evidence" value="ECO:0007669"/>
    <property type="project" value="UniProtKB-UniRule"/>
</dbReference>
<name>A0A495XZT1_9MICO</name>
<dbReference type="Proteomes" id="UP000278440">
    <property type="component" value="Unassembled WGS sequence"/>
</dbReference>
<evidence type="ECO:0000313" key="10">
    <source>
        <dbReference type="Proteomes" id="UP000278440"/>
    </source>
</evidence>
<evidence type="ECO:0000256" key="7">
    <source>
        <dbReference type="HAMAP-Rule" id="MF_02065"/>
    </source>
</evidence>
<dbReference type="NCBIfam" id="TIGR00247">
    <property type="entry name" value="endolytic transglycosylase MltG"/>
    <property type="match status" value="1"/>
</dbReference>
<dbReference type="GO" id="GO:0005886">
    <property type="term" value="C:plasma membrane"/>
    <property type="evidence" value="ECO:0007669"/>
    <property type="project" value="UniProtKB-SubCell"/>
</dbReference>
<keyword evidence="5 7" id="KW-0456">Lyase</keyword>
<dbReference type="Gene3D" id="3.30.1490.480">
    <property type="entry name" value="Endolytic murein transglycosylase"/>
    <property type="match status" value="1"/>
</dbReference>
<evidence type="ECO:0000256" key="8">
    <source>
        <dbReference type="SAM" id="MobiDB-lite"/>
    </source>
</evidence>
<accession>A0A495XZT1</accession>
<comment type="catalytic activity">
    <reaction evidence="7">
        <text>a peptidoglycan chain = a peptidoglycan chain with N-acetyl-1,6-anhydromuramyl-[peptide] at the reducing end + a peptidoglycan chain with N-acetylglucosamine at the non-reducing end.</text>
        <dbReference type="EC" id="4.2.2.29"/>
    </reaction>
</comment>
<reference evidence="9 10" key="1">
    <citation type="submission" date="2018-10" db="EMBL/GenBank/DDBJ databases">
        <title>Sequencing the genomes of 1000 actinobacteria strains.</title>
        <authorList>
            <person name="Klenk H.-P."/>
        </authorList>
    </citation>
    <scope>NUCLEOTIDE SEQUENCE [LARGE SCALE GENOMIC DNA]</scope>
    <source>
        <strain evidence="9 10">DSM 44267</strain>
    </source>
</reference>
<feature type="region of interest" description="Disordered" evidence="8">
    <location>
        <begin position="1"/>
        <end position="62"/>
    </location>
</feature>
<evidence type="ECO:0000256" key="2">
    <source>
        <dbReference type="ARBA" id="ARBA00022692"/>
    </source>
</evidence>
<feature type="compositionally biased region" description="Basic and acidic residues" evidence="8">
    <location>
        <begin position="25"/>
        <end position="56"/>
    </location>
</feature>
<evidence type="ECO:0000256" key="3">
    <source>
        <dbReference type="ARBA" id="ARBA00022989"/>
    </source>
</evidence>
<dbReference type="AlphaFoldDB" id="A0A495XZT1"/>
<keyword evidence="3 7" id="KW-1133">Transmembrane helix</keyword>
<keyword evidence="4 7" id="KW-0472">Membrane</keyword>
<gene>
    <name evidence="7" type="primary">mltG</name>
    <name evidence="9" type="ORF">DFJ68_1676</name>
</gene>